<accession>A0A8I3PWT5</accession>
<dbReference type="Ensembl" id="ENSCAFT00845046944.1">
    <property type="protein sequence ID" value="ENSCAFP00845036826.1"/>
    <property type="gene ID" value="ENSCAFG00845026642.1"/>
</dbReference>
<organism evidence="5 6">
    <name type="scientific">Canis lupus familiaris</name>
    <name type="common">Dog</name>
    <name type="synonym">Canis familiaris</name>
    <dbReference type="NCBI Taxonomy" id="9615"/>
    <lineage>
        <taxon>Eukaryota</taxon>
        <taxon>Metazoa</taxon>
        <taxon>Chordata</taxon>
        <taxon>Craniata</taxon>
        <taxon>Vertebrata</taxon>
        <taxon>Euteleostomi</taxon>
        <taxon>Mammalia</taxon>
        <taxon>Eutheria</taxon>
        <taxon>Laurasiatheria</taxon>
        <taxon>Carnivora</taxon>
        <taxon>Caniformia</taxon>
        <taxon>Canidae</taxon>
        <taxon>Canis</taxon>
    </lineage>
</organism>
<dbReference type="OrthoDB" id="10011710at2759"/>
<feature type="region of interest" description="Disordered" evidence="4">
    <location>
        <begin position="1"/>
        <end position="79"/>
    </location>
</feature>
<dbReference type="GO" id="GO:0016857">
    <property type="term" value="F:racemase and epimerase activity, acting on carbohydrates and derivatives"/>
    <property type="evidence" value="ECO:0000318"/>
    <property type="project" value="GO_Central"/>
</dbReference>
<dbReference type="Gene3D" id="3.40.1650.10">
    <property type="entry name" value="RbsD-like domain"/>
    <property type="match status" value="1"/>
</dbReference>
<dbReference type="Pfam" id="PF05025">
    <property type="entry name" value="RbsD_FucU"/>
    <property type="match status" value="1"/>
</dbReference>
<proteinExistence type="predicted"/>
<dbReference type="InterPro" id="IPR007721">
    <property type="entry name" value="RbsD_FucU"/>
</dbReference>
<dbReference type="PANTHER" id="PTHR31690:SF4">
    <property type="entry name" value="FUCOSE MUTAROTASE"/>
    <property type="match status" value="1"/>
</dbReference>
<dbReference type="InterPro" id="IPR050443">
    <property type="entry name" value="RbsD/FucU_mutarotase"/>
</dbReference>
<dbReference type="InterPro" id="IPR023750">
    <property type="entry name" value="RbsD-like_sf"/>
</dbReference>
<dbReference type="SUPFAM" id="SSF102546">
    <property type="entry name" value="RbsD-like"/>
    <property type="match status" value="1"/>
</dbReference>
<reference evidence="5" key="1">
    <citation type="submission" date="2020-03" db="EMBL/GenBank/DDBJ databases">
        <title>Long-read based genome assembly of a Labrador retriever dog.</title>
        <authorList>
            <person name="Eory L."/>
            <person name="Zhang W."/>
            <person name="Schoenebeck J."/>
        </authorList>
    </citation>
    <scope>NUCLEOTIDE SEQUENCE [LARGE SCALE GENOMIC DNA]</scope>
    <source>
        <strain evidence="5">Labrador retriever</strain>
    </source>
</reference>
<evidence type="ECO:0000313" key="6">
    <source>
        <dbReference type="Proteomes" id="UP000805418"/>
    </source>
</evidence>
<evidence type="ECO:0000313" key="5">
    <source>
        <dbReference type="Ensembl" id="ENSCAFP00845036826.1"/>
    </source>
</evidence>
<dbReference type="GeneTree" id="ENSGT00390000001197"/>
<keyword evidence="1" id="KW-0413">Isomerase</keyword>
<dbReference type="GO" id="GO:0042806">
    <property type="term" value="F:fucose binding"/>
    <property type="evidence" value="ECO:0000318"/>
    <property type="project" value="GO_Central"/>
</dbReference>
<dbReference type="AlphaFoldDB" id="A0A8I3PWT5"/>
<feature type="compositionally biased region" description="Pro residues" evidence="4">
    <location>
        <begin position="51"/>
        <end position="77"/>
    </location>
</feature>
<evidence type="ECO:0000256" key="1">
    <source>
        <dbReference type="ARBA" id="ARBA00023235"/>
    </source>
</evidence>
<dbReference type="GO" id="GO:0006004">
    <property type="term" value="P:fucose metabolic process"/>
    <property type="evidence" value="ECO:0000318"/>
    <property type="project" value="GO_Central"/>
</dbReference>
<feature type="region of interest" description="Disordered" evidence="4">
    <location>
        <begin position="188"/>
        <end position="255"/>
    </location>
</feature>
<evidence type="ECO:0000256" key="4">
    <source>
        <dbReference type="SAM" id="MobiDB-lite"/>
    </source>
</evidence>
<dbReference type="Reactome" id="R-CFA-6787639">
    <property type="pathway name" value="GDP-fucose biosynthesis"/>
</dbReference>
<reference evidence="5" key="3">
    <citation type="submission" date="2025-09" db="UniProtKB">
        <authorList>
            <consortium name="Ensembl"/>
        </authorList>
    </citation>
    <scope>IDENTIFICATION</scope>
    <source>
        <strain evidence="5">Boxer</strain>
    </source>
</reference>
<dbReference type="PANTHER" id="PTHR31690">
    <property type="entry name" value="FUCOSE MUTAROTASE"/>
    <property type="match status" value="1"/>
</dbReference>
<reference evidence="5" key="2">
    <citation type="submission" date="2025-08" db="UniProtKB">
        <authorList>
            <consortium name="Ensembl"/>
        </authorList>
    </citation>
    <scope>IDENTIFICATION</scope>
    <source>
        <strain evidence="5">Boxer</strain>
    </source>
</reference>
<dbReference type="Proteomes" id="UP000805418">
    <property type="component" value="Chromosome 28"/>
</dbReference>
<dbReference type="EC" id="5.1.3.29" evidence="3"/>
<dbReference type="GO" id="GO:0036373">
    <property type="term" value="F:L-fucose mutarotase activity"/>
    <property type="evidence" value="ECO:0007669"/>
    <property type="project" value="UniProtKB-EC"/>
</dbReference>
<sequence length="255" mass="27155">MPERPGRWSPQPWSACESRPRSSGRPVLRARRGDPLLRRPAPGRRPRPFPRPRLPASLAPPLPEAPPPSRGPAPPGPGTMVVLKGVPALLSPELLYALARMGHGDEIVLADVNFPTSSICKCGPEELRADGLGIPPLLEAVLQLLPLDTYVESPAAVMELVPSDKKRGLQTPVWGTYQSILSGAGCGGDGSLRKPHPQEGGAGPGCALDHRAQRRSWMPEPDHRALAPPPPSCTVQGAGRGWGDRRGPGSPDLRQ</sequence>
<comment type="catalytic activity">
    <reaction evidence="2">
        <text>alpha-L-fucose = beta-L-fucose</text>
        <dbReference type="Rhea" id="RHEA:25580"/>
        <dbReference type="ChEBI" id="CHEBI:42548"/>
        <dbReference type="ChEBI" id="CHEBI:42589"/>
        <dbReference type="EC" id="5.1.3.29"/>
    </reaction>
</comment>
<keyword evidence="6" id="KW-1185">Reference proteome</keyword>
<feature type="compositionally biased region" description="Basic and acidic residues" evidence="4">
    <location>
        <begin position="242"/>
        <end position="255"/>
    </location>
</feature>
<protein>
    <recommendedName>
        <fullName evidence="3">L-fucose mutarotase</fullName>
        <ecNumber evidence="3">5.1.3.29</ecNumber>
    </recommendedName>
</protein>
<evidence type="ECO:0000256" key="2">
    <source>
        <dbReference type="ARBA" id="ARBA00036324"/>
    </source>
</evidence>
<evidence type="ECO:0000256" key="3">
    <source>
        <dbReference type="ARBA" id="ARBA00038859"/>
    </source>
</evidence>
<name>A0A8I3PWT5_CANLF</name>
<feature type="compositionally biased region" description="Basic residues" evidence="4">
    <location>
        <begin position="41"/>
        <end position="50"/>
    </location>
</feature>
<gene>
    <name evidence="5" type="primary">FUOM</name>
</gene>